<dbReference type="OrthoDB" id="77618at2"/>
<protein>
    <submittedName>
        <fullName evidence="1">Uncharacterized protein</fullName>
    </submittedName>
</protein>
<dbReference type="Proteomes" id="UP000286287">
    <property type="component" value="Unassembled WGS sequence"/>
</dbReference>
<dbReference type="EMBL" id="QYUJ01000010">
    <property type="protein sequence ID" value="RJF74491.1"/>
    <property type="molecule type" value="Genomic_DNA"/>
</dbReference>
<proteinExistence type="predicted"/>
<evidence type="ECO:0000313" key="2">
    <source>
        <dbReference type="Proteomes" id="UP000286287"/>
    </source>
</evidence>
<accession>A0A418VEG0</accession>
<keyword evidence="2" id="KW-1185">Reference proteome</keyword>
<organism evidence="1 2">
    <name type="scientific">Deinococcus cavernae</name>
    <dbReference type="NCBI Taxonomy" id="2320857"/>
    <lineage>
        <taxon>Bacteria</taxon>
        <taxon>Thermotogati</taxon>
        <taxon>Deinococcota</taxon>
        <taxon>Deinococci</taxon>
        <taxon>Deinococcales</taxon>
        <taxon>Deinococcaceae</taxon>
        <taxon>Deinococcus</taxon>
    </lineage>
</organism>
<evidence type="ECO:0000313" key="1">
    <source>
        <dbReference type="EMBL" id="RJF74491.1"/>
    </source>
</evidence>
<dbReference type="AlphaFoldDB" id="A0A418VEG0"/>
<name>A0A418VEG0_9DEIO</name>
<dbReference type="RefSeq" id="WP_119761468.1">
    <property type="nucleotide sequence ID" value="NZ_QYUJ01000010.1"/>
</dbReference>
<comment type="caution">
    <text evidence="1">The sequence shown here is derived from an EMBL/GenBank/DDBJ whole genome shotgun (WGS) entry which is preliminary data.</text>
</comment>
<reference evidence="1 2" key="1">
    <citation type="submission" date="2018-09" db="EMBL/GenBank/DDBJ databases">
        <authorList>
            <person name="Zhu H."/>
        </authorList>
    </citation>
    <scope>NUCLEOTIDE SEQUENCE [LARGE SCALE GENOMIC DNA]</scope>
    <source>
        <strain evidence="1 2">K2S05-167</strain>
    </source>
</reference>
<gene>
    <name evidence="1" type="ORF">D3875_04210</name>
</gene>
<sequence length="71" mass="7704">MDIMATVSDRETGEVLERLGPFDSAGAARVACGLAAGVLLQWERQGLAWEARTADRVYLVPREMQPVGEEG</sequence>